<dbReference type="PANTHER" id="PTHR11614">
    <property type="entry name" value="PHOSPHOLIPASE-RELATED"/>
    <property type="match status" value="1"/>
</dbReference>
<gene>
    <name evidence="2" type="ORF">ULMA_23210</name>
</gene>
<name>A0A5J4J2W2_9FLAO</name>
<evidence type="ECO:0000313" key="2">
    <source>
        <dbReference type="EMBL" id="GER60213.1"/>
    </source>
</evidence>
<dbReference type="EMBL" id="BKCG01000006">
    <property type="protein sequence ID" value="GER60213.1"/>
    <property type="molecule type" value="Genomic_DNA"/>
</dbReference>
<dbReference type="Gene3D" id="3.40.50.1820">
    <property type="entry name" value="alpha/beta hydrolase"/>
    <property type="match status" value="1"/>
</dbReference>
<comment type="caution">
    <text evidence="2">The sequence shown here is derived from an EMBL/GenBank/DDBJ whole genome shotgun (WGS) entry which is preliminary data.</text>
</comment>
<keyword evidence="3" id="KW-1185">Reference proteome</keyword>
<keyword evidence="2" id="KW-0378">Hydrolase</keyword>
<dbReference type="GO" id="GO:0016787">
    <property type="term" value="F:hydrolase activity"/>
    <property type="evidence" value="ECO:0007669"/>
    <property type="project" value="UniProtKB-KW"/>
</dbReference>
<dbReference type="InterPro" id="IPR029058">
    <property type="entry name" value="AB_hydrolase_fold"/>
</dbReference>
<feature type="domain" description="Serine aminopeptidase S33" evidence="1">
    <location>
        <begin position="29"/>
        <end position="293"/>
    </location>
</feature>
<sequence>MHYKTHTFTATDGEKICYYKWDLPKGIPLRGIMQIAHGLGEHAGRYDHIAHLFQKNGFVVYANDHRAHGKTAEIKRMYGFYDGEEYFEDVVDDMHSLTLIMKRDYPDTKFVLFGHSMGSLLSRKYVLNYGEDIDALMLSGTANFIKGLGNIGLLATKAVTTIRGRERGNETLRSFFFDKFNEKFKPNRTKLDWISSNNAAVDAFEADPYRIENFSMGVFADFVSNLKTLNKTTAFKKTPNNIPILIFSGDEDPVGDMGVGVTKVAENYKCNGNDDLTFYLYKGGRHEMINEKNSQEVEHDIMEWLNVHIPN</sequence>
<dbReference type="SUPFAM" id="SSF53474">
    <property type="entry name" value="alpha/beta-Hydrolases"/>
    <property type="match status" value="1"/>
</dbReference>
<dbReference type="InterPro" id="IPR051044">
    <property type="entry name" value="MAG_DAG_Lipase"/>
</dbReference>
<dbReference type="RefSeq" id="WP_151674649.1">
    <property type="nucleotide sequence ID" value="NZ_BKCG01000006.1"/>
</dbReference>
<reference evidence="2 3" key="1">
    <citation type="submission" date="2019-08" db="EMBL/GenBank/DDBJ databases">
        <title>Draft genome sequence of Ulvibacter marinus type strain NBRC 109484.</title>
        <authorList>
            <person name="Kawano K."/>
            <person name="Ushijima N."/>
            <person name="Kihara M."/>
            <person name="Itoh H."/>
        </authorList>
    </citation>
    <scope>NUCLEOTIDE SEQUENCE [LARGE SCALE GENOMIC DNA]</scope>
    <source>
        <strain evidence="2 3">NBRC 109484</strain>
    </source>
</reference>
<evidence type="ECO:0000313" key="3">
    <source>
        <dbReference type="Proteomes" id="UP000326509"/>
    </source>
</evidence>
<dbReference type="Proteomes" id="UP000326509">
    <property type="component" value="Unassembled WGS sequence"/>
</dbReference>
<evidence type="ECO:0000259" key="1">
    <source>
        <dbReference type="Pfam" id="PF12146"/>
    </source>
</evidence>
<dbReference type="Pfam" id="PF12146">
    <property type="entry name" value="Hydrolase_4"/>
    <property type="match status" value="1"/>
</dbReference>
<protein>
    <submittedName>
        <fullName evidence="2">Alpha/beta hydrolase</fullName>
    </submittedName>
</protein>
<dbReference type="OrthoDB" id="9780932at2"/>
<organism evidence="2 3">
    <name type="scientific">Patiriisocius marinus</name>
    <dbReference type="NCBI Taxonomy" id="1397112"/>
    <lineage>
        <taxon>Bacteria</taxon>
        <taxon>Pseudomonadati</taxon>
        <taxon>Bacteroidota</taxon>
        <taxon>Flavobacteriia</taxon>
        <taxon>Flavobacteriales</taxon>
        <taxon>Flavobacteriaceae</taxon>
        <taxon>Patiriisocius</taxon>
    </lineage>
</organism>
<dbReference type="InterPro" id="IPR022742">
    <property type="entry name" value="Hydrolase_4"/>
</dbReference>
<dbReference type="AlphaFoldDB" id="A0A5J4J2W2"/>
<accession>A0A5J4J2W2</accession>
<proteinExistence type="predicted"/>